<gene>
    <name evidence="3" type="ORF">SAMN04490220_5230</name>
</gene>
<accession>A0A1H5CRV8</accession>
<evidence type="ECO:0000256" key="1">
    <source>
        <dbReference type="SAM" id="MobiDB-lite"/>
    </source>
</evidence>
<dbReference type="PANTHER" id="PTHR42305">
    <property type="entry name" value="MEMBRANE PROTEIN RV1733C-RELATED"/>
    <property type="match status" value="1"/>
</dbReference>
<feature type="transmembrane region" description="Helical" evidence="2">
    <location>
        <begin position="151"/>
        <end position="177"/>
    </location>
</feature>
<evidence type="ECO:0008006" key="5">
    <source>
        <dbReference type="Google" id="ProtNLM"/>
    </source>
</evidence>
<evidence type="ECO:0000256" key="2">
    <source>
        <dbReference type="SAM" id="Phobius"/>
    </source>
</evidence>
<feature type="region of interest" description="Disordered" evidence="1">
    <location>
        <begin position="65"/>
        <end position="96"/>
    </location>
</feature>
<keyword evidence="2" id="KW-0812">Transmembrane</keyword>
<evidence type="ECO:0000313" key="4">
    <source>
        <dbReference type="Proteomes" id="UP000183407"/>
    </source>
</evidence>
<keyword evidence="2" id="KW-0472">Membrane</keyword>
<name>A0A1H5CRV8_RHOJO</name>
<organism evidence="3 4">
    <name type="scientific">Rhodococcus jostii</name>
    <dbReference type="NCBI Taxonomy" id="132919"/>
    <lineage>
        <taxon>Bacteria</taxon>
        <taxon>Bacillati</taxon>
        <taxon>Actinomycetota</taxon>
        <taxon>Actinomycetes</taxon>
        <taxon>Mycobacteriales</taxon>
        <taxon>Nocardiaceae</taxon>
        <taxon>Rhodococcus</taxon>
    </lineage>
</organism>
<protein>
    <recommendedName>
        <fullName evidence="5">Transmembrane protein</fullName>
    </recommendedName>
</protein>
<dbReference type="AlphaFoldDB" id="A0A1H5CRV8"/>
<feature type="transmembrane region" description="Helical" evidence="2">
    <location>
        <begin position="32"/>
        <end position="51"/>
    </location>
</feature>
<dbReference type="PANTHER" id="PTHR42305:SF1">
    <property type="entry name" value="MEMBRANE PROTEIN RV1733C-RELATED"/>
    <property type="match status" value="1"/>
</dbReference>
<dbReference type="InterPro" id="IPR039708">
    <property type="entry name" value="MT1774/Rv1733c-like"/>
</dbReference>
<dbReference type="RefSeq" id="WP_073365628.1">
    <property type="nucleotide sequence ID" value="NZ_FNTL01000004.1"/>
</dbReference>
<keyword evidence="2" id="KW-1133">Transmembrane helix</keyword>
<dbReference type="Proteomes" id="UP000183407">
    <property type="component" value="Unassembled WGS sequence"/>
</dbReference>
<proteinExistence type="predicted"/>
<evidence type="ECO:0000313" key="3">
    <source>
        <dbReference type="EMBL" id="SED69356.1"/>
    </source>
</evidence>
<reference evidence="4" key="1">
    <citation type="submission" date="2016-10" db="EMBL/GenBank/DDBJ databases">
        <authorList>
            <person name="Varghese N."/>
        </authorList>
    </citation>
    <scope>NUCLEOTIDE SEQUENCE [LARGE SCALE GENOMIC DNA]</scope>
    <source>
        <strain evidence="4">DSM 44719</strain>
    </source>
</reference>
<sequence>MSQTCAAPIRLWRLGPWSLNPLMRGYDRLQSVIVIMGVLFVLAMVPLSAAYGTATYTRLDQQTQAELATRQPAPATLVEDSRNGTAGEPLPASPQYQSHARVQWSVSGVTHTADVPTAAGAKAGQTITVWLDPSGGIVAAPDTGSQNAATAVSVACGIWVTAAGGYCLFFLIVHVMAFRHHQAQLTREWNELDRPPGWHVS</sequence>
<dbReference type="EMBL" id="FNTL01000004">
    <property type="protein sequence ID" value="SED69356.1"/>
    <property type="molecule type" value="Genomic_DNA"/>
</dbReference>